<dbReference type="SUPFAM" id="SSF81383">
    <property type="entry name" value="F-box domain"/>
    <property type="match status" value="1"/>
</dbReference>
<feature type="domain" description="F-box" evidence="1">
    <location>
        <begin position="24"/>
        <end position="70"/>
    </location>
</feature>
<sequence>MYRSKTSAANRGSILNTLKATEMLDSRASLPAEIMVTILDYLPVADQLRFARASHRMREMVYDDTRWVSRLKSMGCWDELEARRRFEEAVRRRREAAERASAAAKQAKAPGTA</sequence>
<gene>
    <name evidence="2" type="ORF">FZEAL_10973</name>
</gene>
<dbReference type="AlphaFoldDB" id="A0A8H4X674"/>
<comment type="caution">
    <text evidence="2">The sequence shown here is derived from an EMBL/GenBank/DDBJ whole genome shotgun (WGS) entry which is preliminary data.</text>
</comment>
<accession>A0A8H4X674</accession>
<name>A0A8H4X674_9HYPO</name>
<dbReference type="Gene3D" id="1.20.1280.50">
    <property type="match status" value="1"/>
</dbReference>
<dbReference type="FunFam" id="1.20.1280.50:FF:000071">
    <property type="entry name" value="Secretion pathway protein Sls2/Rcy1, putative"/>
    <property type="match status" value="1"/>
</dbReference>
<dbReference type="EMBL" id="JABEYC010001709">
    <property type="protein sequence ID" value="KAF4962810.1"/>
    <property type="molecule type" value="Genomic_DNA"/>
</dbReference>
<evidence type="ECO:0000259" key="1">
    <source>
        <dbReference type="PROSITE" id="PS50181"/>
    </source>
</evidence>
<keyword evidence="3" id="KW-1185">Reference proteome</keyword>
<organism evidence="2 3">
    <name type="scientific">Fusarium zealandicum</name>
    <dbReference type="NCBI Taxonomy" id="1053134"/>
    <lineage>
        <taxon>Eukaryota</taxon>
        <taxon>Fungi</taxon>
        <taxon>Dikarya</taxon>
        <taxon>Ascomycota</taxon>
        <taxon>Pezizomycotina</taxon>
        <taxon>Sordariomycetes</taxon>
        <taxon>Hypocreomycetidae</taxon>
        <taxon>Hypocreales</taxon>
        <taxon>Nectriaceae</taxon>
        <taxon>Fusarium</taxon>
        <taxon>Fusarium staphyleae species complex</taxon>
    </lineage>
</organism>
<reference evidence="2" key="2">
    <citation type="submission" date="2020-05" db="EMBL/GenBank/DDBJ databases">
        <authorList>
            <person name="Kim H.-S."/>
            <person name="Proctor R.H."/>
            <person name="Brown D.W."/>
        </authorList>
    </citation>
    <scope>NUCLEOTIDE SEQUENCE</scope>
    <source>
        <strain evidence="2">NRRL 22465</strain>
    </source>
</reference>
<dbReference type="InterPro" id="IPR001810">
    <property type="entry name" value="F-box_dom"/>
</dbReference>
<protein>
    <recommendedName>
        <fullName evidence="1">F-box domain-containing protein</fullName>
    </recommendedName>
</protein>
<dbReference type="Proteomes" id="UP000635477">
    <property type="component" value="Unassembled WGS sequence"/>
</dbReference>
<dbReference type="PROSITE" id="PS50181">
    <property type="entry name" value="FBOX"/>
    <property type="match status" value="1"/>
</dbReference>
<dbReference type="Pfam" id="PF12937">
    <property type="entry name" value="F-box-like"/>
    <property type="match status" value="1"/>
</dbReference>
<proteinExistence type="predicted"/>
<reference evidence="2" key="1">
    <citation type="journal article" date="2020" name="BMC Genomics">
        <title>Correction to: Identification and distribution of gene clusters required for synthesis of sphingolipid metabolism inhibitors in diverse species of the filamentous fungus Fusarium.</title>
        <authorList>
            <person name="Kim H.S."/>
            <person name="Lohmar J.M."/>
            <person name="Busman M."/>
            <person name="Brown D.W."/>
            <person name="Naumann T.A."/>
            <person name="Divon H.H."/>
            <person name="Lysoe E."/>
            <person name="Uhlig S."/>
            <person name="Proctor R.H."/>
        </authorList>
    </citation>
    <scope>NUCLEOTIDE SEQUENCE</scope>
    <source>
        <strain evidence="2">NRRL 22465</strain>
    </source>
</reference>
<dbReference type="InterPro" id="IPR036047">
    <property type="entry name" value="F-box-like_dom_sf"/>
</dbReference>
<evidence type="ECO:0000313" key="2">
    <source>
        <dbReference type="EMBL" id="KAF4962810.1"/>
    </source>
</evidence>
<evidence type="ECO:0000313" key="3">
    <source>
        <dbReference type="Proteomes" id="UP000635477"/>
    </source>
</evidence>
<dbReference type="OrthoDB" id="5554140at2759"/>
<feature type="non-terminal residue" evidence="2">
    <location>
        <position position="1"/>
    </location>
</feature>